<dbReference type="Proteomes" id="UP000049495">
    <property type="component" value="Unassembled WGS sequence"/>
</dbReference>
<comment type="caution">
    <text evidence="3">The sequence shown here is derived from an EMBL/GenBank/DDBJ whole genome shotgun (WGS) entry which is preliminary data.</text>
</comment>
<dbReference type="PANTHER" id="PTHR43581">
    <property type="entry name" value="ATP/GTP PHOSPHATASE"/>
    <property type="match status" value="1"/>
</dbReference>
<dbReference type="PANTHER" id="PTHR43581:SF2">
    <property type="entry name" value="EXCINUCLEASE ATPASE SUBUNIT"/>
    <property type="match status" value="1"/>
</dbReference>
<evidence type="ECO:0000313" key="4">
    <source>
        <dbReference type="Proteomes" id="UP000049495"/>
    </source>
</evidence>
<dbReference type="Pfam" id="PF13175">
    <property type="entry name" value="AAA_15"/>
    <property type="match status" value="1"/>
</dbReference>
<dbReference type="PIRSF" id="PIRSF034888">
    <property type="entry name" value="P-loop_UCP034888"/>
    <property type="match status" value="1"/>
</dbReference>
<feature type="domain" description="ATPase AAA-type core" evidence="2">
    <location>
        <begin position="181"/>
        <end position="301"/>
    </location>
</feature>
<dbReference type="InterPro" id="IPR014592">
    <property type="entry name" value="P-loop_UCP034888"/>
</dbReference>
<dbReference type="InterPro" id="IPR041685">
    <property type="entry name" value="AAA_GajA/Old/RecF-like"/>
</dbReference>
<gene>
    <name evidence="3" type="ORF">VCR5J5_1370275</name>
</gene>
<organism evidence="3 4">
    <name type="scientific">Vibrio crassostreae</name>
    <dbReference type="NCBI Taxonomy" id="246167"/>
    <lineage>
        <taxon>Bacteria</taxon>
        <taxon>Pseudomonadati</taxon>
        <taxon>Pseudomonadota</taxon>
        <taxon>Gammaproteobacteria</taxon>
        <taxon>Vibrionales</taxon>
        <taxon>Vibrionaceae</taxon>
        <taxon>Vibrio</taxon>
    </lineage>
</organism>
<dbReference type="SUPFAM" id="SSF52540">
    <property type="entry name" value="P-loop containing nucleoside triphosphate hydrolases"/>
    <property type="match status" value="1"/>
</dbReference>
<dbReference type="RefSeq" id="WP_055318691.1">
    <property type="nucleotide sequence ID" value="NZ_CAWQCV010000149.1"/>
</dbReference>
<evidence type="ECO:0000313" key="3">
    <source>
        <dbReference type="EMBL" id="CDT04261.1"/>
    </source>
</evidence>
<sequence length="361" mass="40602">MIDYIKLNNFKCFDKQEFHLSPLTIFCGTNSAGKSTAIQSILSVKQNETVIKDGHMFTHGELFNFGKVNDLFCQYNDGDNLEVTINDSLYKSIVSIETKKGFELCFTDDSSKDVDVLDGDFVYLSAERYGPRTSFDVKREQDKLDLGIYGQYTLSEYIRISDLPAPNQKFAKLLYGEISGNKEVDRKIFSDFLVAEAMKVIYPDFNINVIETDEIDKVHNTYASPNGKSPIRPNNVGFGVSYVLPIIVAAVAIKPGGLLIIENPEVHLHPKAQSELMTILGLLSLCDVQVVIETHSDHVVNGIRVFTKENAVSENHSTIYSITGGWSERSVKKINIDTDGNFTDIDDDFFDQIEKDLMRLF</sequence>
<protein>
    <recommendedName>
        <fullName evidence="5">ATPase</fullName>
    </recommendedName>
</protein>
<evidence type="ECO:0008006" key="5">
    <source>
        <dbReference type="Google" id="ProtNLM"/>
    </source>
</evidence>
<accession>A0A822MP10</accession>
<dbReference type="Pfam" id="PF13304">
    <property type="entry name" value="AAA_21"/>
    <property type="match status" value="1"/>
</dbReference>
<name>A0A822MP10_9VIBR</name>
<evidence type="ECO:0000259" key="1">
    <source>
        <dbReference type="Pfam" id="PF13175"/>
    </source>
</evidence>
<evidence type="ECO:0000259" key="2">
    <source>
        <dbReference type="Pfam" id="PF13304"/>
    </source>
</evidence>
<feature type="domain" description="Endonuclease GajA/Old nuclease/RecF-like AAA" evidence="1">
    <location>
        <begin position="1"/>
        <end position="101"/>
    </location>
</feature>
<dbReference type="AlphaFoldDB" id="A0A822MP10"/>
<dbReference type="GO" id="GO:0016887">
    <property type="term" value="F:ATP hydrolysis activity"/>
    <property type="evidence" value="ECO:0007669"/>
    <property type="project" value="InterPro"/>
</dbReference>
<dbReference type="InterPro" id="IPR051396">
    <property type="entry name" value="Bact_Antivir_Def_Nuclease"/>
</dbReference>
<dbReference type="InterPro" id="IPR027417">
    <property type="entry name" value="P-loop_NTPase"/>
</dbReference>
<reference evidence="4" key="1">
    <citation type="submission" date="2014-06" db="EMBL/GenBank/DDBJ databases">
        <authorList>
            <person name="Le Roux Frederique"/>
        </authorList>
    </citation>
    <scope>NUCLEOTIDE SEQUENCE [LARGE SCALE GENOMIC DNA]</scope>
    <source>
        <strain evidence="4">J5-5</strain>
    </source>
</reference>
<dbReference type="GO" id="GO:0005524">
    <property type="term" value="F:ATP binding"/>
    <property type="evidence" value="ECO:0007669"/>
    <property type="project" value="InterPro"/>
</dbReference>
<dbReference type="Gene3D" id="3.40.50.300">
    <property type="entry name" value="P-loop containing nucleotide triphosphate hydrolases"/>
    <property type="match status" value="1"/>
</dbReference>
<dbReference type="InterPro" id="IPR003959">
    <property type="entry name" value="ATPase_AAA_core"/>
</dbReference>
<proteinExistence type="predicted"/>
<dbReference type="EMBL" id="CCJV01000043">
    <property type="protein sequence ID" value="CDT04261.1"/>
    <property type="molecule type" value="Genomic_DNA"/>
</dbReference>